<reference evidence="1" key="1">
    <citation type="submission" date="2022-12" db="EMBL/GenBank/DDBJ databases">
        <title>Genome Sequence of Lasiodiplodia mahajangana.</title>
        <authorList>
            <person name="Buettner E."/>
        </authorList>
    </citation>
    <scope>NUCLEOTIDE SEQUENCE</scope>
    <source>
        <strain evidence="1">VT137</strain>
    </source>
</reference>
<protein>
    <submittedName>
        <fullName evidence="1">Uncharacterized protein</fullName>
    </submittedName>
</protein>
<dbReference type="Proteomes" id="UP001153332">
    <property type="component" value="Unassembled WGS sequence"/>
</dbReference>
<name>A0ACC2J004_9PEZI</name>
<dbReference type="EMBL" id="JAPUUL010003992">
    <property type="protein sequence ID" value="KAJ8120776.1"/>
    <property type="molecule type" value="Genomic_DNA"/>
</dbReference>
<comment type="caution">
    <text evidence="1">The sequence shown here is derived from an EMBL/GenBank/DDBJ whole genome shotgun (WGS) entry which is preliminary data.</text>
</comment>
<accession>A0ACC2J004</accession>
<organism evidence="1 2">
    <name type="scientific">Lasiodiplodia mahajangana</name>
    <dbReference type="NCBI Taxonomy" id="1108764"/>
    <lineage>
        <taxon>Eukaryota</taxon>
        <taxon>Fungi</taxon>
        <taxon>Dikarya</taxon>
        <taxon>Ascomycota</taxon>
        <taxon>Pezizomycotina</taxon>
        <taxon>Dothideomycetes</taxon>
        <taxon>Dothideomycetes incertae sedis</taxon>
        <taxon>Botryosphaeriales</taxon>
        <taxon>Botryosphaeriaceae</taxon>
        <taxon>Lasiodiplodia</taxon>
    </lineage>
</organism>
<keyword evidence="2" id="KW-1185">Reference proteome</keyword>
<proteinExistence type="predicted"/>
<evidence type="ECO:0000313" key="2">
    <source>
        <dbReference type="Proteomes" id="UP001153332"/>
    </source>
</evidence>
<sequence length="256" mass="28400">METSLASFTALSFDVYATLIDWESGISAALSPLNTRLPDGHSMKNDRKGLLSLFTQFEGLLEERFPSMPYTQLLGEVYKEMARELGVPLDPASSTTVEEKSTFGNSVGEWPAFPDTVAALRSLAARYKLIVLSNVDKAAFEKTRTGPLQGVEFDAVYTAQEIGSYKPDLRNFEWMIEHAERDLGVRREGFLHVAQALKHDHVPAKKAGLKSCWIERAGDDAAMGGRLEDLKDDVELAYKFKTLGDLATAVEQEFKS</sequence>
<gene>
    <name evidence="1" type="ORF">O1611_g10277</name>
</gene>
<evidence type="ECO:0000313" key="1">
    <source>
        <dbReference type="EMBL" id="KAJ8120776.1"/>
    </source>
</evidence>